<dbReference type="Proteomes" id="UP000220836">
    <property type="component" value="Unassembled WGS sequence"/>
</dbReference>
<dbReference type="EMBL" id="FXYH01000009">
    <property type="protein sequence ID" value="SMX43117.1"/>
    <property type="molecule type" value="Genomic_DNA"/>
</dbReference>
<evidence type="ECO:0000313" key="2">
    <source>
        <dbReference type="Proteomes" id="UP000220836"/>
    </source>
</evidence>
<sequence length="155" mass="17449">MELHSGRSLNIALPGYERAFDSLRDLMNKEHDWADLMDAARTAEPKQHPGVHASCAPSIDPQILVFESCHDLLGKACPVKRCHFFDPIFEADRKHQHELKRCVFIHSNTTEEFHSWLTDNLCPYSGWANGTVMKIAPVKVILPADVGASGVDRSW</sequence>
<proteinExistence type="predicted"/>
<keyword evidence="2" id="KW-1185">Reference proteome</keyword>
<protein>
    <submittedName>
        <fullName evidence="1">Uncharacterized protein</fullName>
    </submittedName>
</protein>
<accession>A0A238KKF3</accession>
<evidence type="ECO:0000313" key="1">
    <source>
        <dbReference type="EMBL" id="SMX43117.1"/>
    </source>
</evidence>
<name>A0A238KKF3_9RHOB</name>
<reference evidence="1 2" key="1">
    <citation type="submission" date="2017-05" db="EMBL/GenBank/DDBJ databases">
        <authorList>
            <person name="Song R."/>
            <person name="Chenine A.L."/>
            <person name="Ruprecht R.M."/>
        </authorList>
    </citation>
    <scope>NUCLEOTIDE SEQUENCE [LARGE SCALE GENOMIC DNA]</scope>
    <source>
        <strain evidence="1 2">CECT 8663</strain>
    </source>
</reference>
<organism evidence="1 2">
    <name type="scientific">Pelagimonas varians</name>
    <dbReference type="NCBI Taxonomy" id="696760"/>
    <lineage>
        <taxon>Bacteria</taxon>
        <taxon>Pseudomonadati</taxon>
        <taxon>Pseudomonadota</taxon>
        <taxon>Alphaproteobacteria</taxon>
        <taxon>Rhodobacterales</taxon>
        <taxon>Roseobacteraceae</taxon>
        <taxon>Pelagimonas</taxon>
    </lineage>
</organism>
<dbReference type="AlphaFoldDB" id="A0A238KKF3"/>
<gene>
    <name evidence="1" type="ORF">PEV8663_02592</name>
</gene>